<accession>X1I824</accession>
<evidence type="ECO:0000313" key="1">
    <source>
        <dbReference type="EMBL" id="GAH53728.1"/>
    </source>
</evidence>
<dbReference type="NCBIfam" id="NF038128">
    <property type="entry name" value="choice_anch_J"/>
    <property type="match status" value="1"/>
</dbReference>
<reference evidence="1" key="1">
    <citation type="journal article" date="2014" name="Front. Microbiol.">
        <title>High frequency of phylogenetically diverse reductive dehalogenase-homologous genes in deep subseafloor sedimentary metagenomes.</title>
        <authorList>
            <person name="Kawai M."/>
            <person name="Futagami T."/>
            <person name="Toyoda A."/>
            <person name="Takaki Y."/>
            <person name="Nishi S."/>
            <person name="Hori S."/>
            <person name="Arai W."/>
            <person name="Tsubouchi T."/>
            <person name="Morono Y."/>
            <person name="Uchiyama I."/>
            <person name="Ito T."/>
            <person name="Fujiyama A."/>
            <person name="Inagaki F."/>
            <person name="Takami H."/>
        </authorList>
    </citation>
    <scope>NUCLEOTIDE SEQUENCE</scope>
    <source>
        <strain evidence="1">Expedition CK06-06</strain>
    </source>
</reference>
<dbReference type="EMBL" id="BARU01024821">
    <property type="protein sequence ID" value="GAH53728.1"/>
    <property type="molecule type" value="Genomic_DNA"/>
</dbReference>
<dbReference type="Gene3D" id="2.60.120.200">
    <property type="match status" value="1"/>
</dbReference>
<name>X1I824_9ZZZZ</name>
<proteinExistence type="predicted"/>
<feature type="non-terminal residue" evidence="1">
    <location>
        <position position="124"/>
    </location>
</feature>
<protein>
    <submittedName>
        <fullName evidence="1">Uncharacterized protein</fullName>
    </submittedName>
</protein>
<sequence>MKEMKNKKIFGMVVCILIVLSAAVVLPTNASRRDKVKSSDNILTEGSDNILTEGFEEGTMPPSGGWYTIDGNTVNPWFIVDAETHYDLVHSGDYAGYIGYDIVNPSDNWLISPDIDLSGYSYVT</sequence>
<gene>
    <name evidence="1" type="ORF">S03H2_40076</name>
</gene>
<organism evidence="1">
    <name type="scientific">marine sediment metagenome</name>
    <dbReference type="NCBI Taxonomy" id="412755"/>
    <lineage>
        <taxon>unclassified sequences</taxon>
        <taxon>metagenomes</taxon>
        <taxon>ecological metagenomes</taxon>
    </lineage>
</organism>
<comment type="caution">
    <text evidence="1">The sequence shown here is derived from an EMBL/GenBank/DDBJ whole genome shotgun (WGS) entry which is preliminary data.</text>
</comment>
<dbReference type="AlphaFoldDB" id="X1I824"/>